<dbReference type="Pfam" id="PF00067">
    <property type="entry name" value="p450"/>
    <property type="match status" value="1"/>
</dbReference>
<keyword evidence="4" id="KW-0479">Metal-binding</keyword>
<sequence length="146" mass="17062">MWKLLHGRIPTRFELSKRGVMKLSTLNCPFCDKHIETTIGDTYTFDELRDMHYLHAAISESLRLYPPVPIDTKACLNDDILPDCTFIRKGWIFTYHAYAMGRMEAIWGENCDKFLPERWLDEDGNCKQENPFKFPIFHGGPRMCLG</sequence>
<dbReference type="InterPro" id="IPR001128">
    <property type="entry name" value="Cyt_P450"/>
</dbReference>
<evidence type="ECO:0000313" key="9">
    <source>
        <dbReference type="Proteomes" id="UP001396334"/>
    </source>
</evidence>
<protein>
    <recommendedName>
        <fullName evidence="10">Cytochrome P450</fullName>
    </recommendedName>
</protein>
<evidence type="ECO:0000256" key="1">
    <source>
        <dbReference type="ARBA" id="ARBA00001971"/>
    </source>
</evidence>
<dbReference type="EMBL" id="JBBPBN010000017">
    <property type="protein sequence ID" value="KAK9019670.1"/>
    <property type="molecule type" value="Genomic_DNA"/>
</dbReference>
<organism evidence="8 9">
    <name type="scientific">Hibiscus sabdariffa</name>
    <name type="common">roselle</name>
    <dbReference type="NCBI Taxonomy" id="183260"/>
    <lineage>
        <taxon>Eukaryota</taxon>
        <taxon>Viridiplantae</taxon>
        <taxon>Streptophyta</taxon>
        <taxon>Embryophyta</taxon>
        <taxon>Tracheophyta</taxon>
        <taxon>Spermatophyta</taxon>
        <taxon>Magnoliopsida</taxon>
        <taxon>eudicotyledons</taxon>
        <taxon>Gunneridae</taxon>
        <taxon>Pentapetalae</taxon>
        <taxon>rosids</taxon>
        <taxon>malvids</taxon>
        <taxon>Malvales</taxon>
        <taxon>Malvaceae</taxon>
        <taxon>Malvoideae</taxon>
        <taxon>Hibiscus</taxon>
    </lineage>
</organism>
<dbReference type="Proteomes" id="UP001396334">
    <property type="component" value="Unassembled WGS sequence"/>
</dbReference>
<dbReference type="InterPro" id="IPR036396">
    <property type="entry name" value="Cyt_P450_sf"/>
</dbReference>
<evidence type="ECO:0000256" key="5">
    <source>
        <dbReference type="ARBA" id="ARBA00023002"/>
    </source>
</evidence>
<comment type="similarity">
    <text evidence="2">Belongs to the cytochrome P450 family.</text>
</comment>
<evidence type="ECO:0000256" key="3">
    <source>
        <dbReference type="ARBA" id="ARBA00022617"/>
    </source>
</evidence>
<dbReference type="Gene3D" id="1.10.630.10">
    <property type="entry name" value="Cytochrome P450"/>
    <property type="match status" value="1"/>
</dbReference>
<keyword evidence="7" id="KW-0503">Monooxygenase</keyword>
<comment type="cofactor">
    <cofactor evidence="1">
        <name>heme</name>
        <dbReference type="ChEBI" id="CHEBI:30413"/>
    </cofactor>
</comment>
<keyword evidence="5" id="KW-0560">Oxidoreductase</keyword>
<keyword evidence="6" id="KW-0408">Iron</keyword>
<dbReference type="SUPFAM" id="SSF48264">
    <property type="entry name" value="Cytochrome P450"/>
    <property type="match status" value="1"/>
</dbReference>
<evidence type="ECO:0000256" key="7">
    <source>
        <dbReference type="ARBA" id="ARBA00023033"/>
    </source>
</evidence>
<accession>A0ABR2S3L9</accession>
<evidence type="ECO:0000256" key="2">
    <source>
        <dbReference type="ARBA" id="ARBA00010617"/>
    </source>
</evidence>
<evidence type="ECO:0008006" key="10">
    <source>
        <dbReference type="Google" id="ProtNLM"/>
    </source>
</evidence>
<gene>
    <name evidence="8" type="ORF">V6N11_054182</name>
</gene>
<evidence type="ECO:0000256" key="6">
    <source>
        <dbReference type="ARBA" id="ARBA00023004"/>
    </source>
</evidence>
<reference evidence="8 9" key="1">
    <citation type="journal article" date="2024" name="G3 (Bethesda)">
        <title>Genome assembly of Hibiscus sabdariffa L. provides insights into metabolisms of medicinal natural products.</title>
        <authorList>
            <person name="Kim T."/>
        </authorList>
    </citation>
    <scope>NUCLEOTIDE SEQUENCE [LARGE SCALE GENOMIC DNA]</scope>
    <source>
        <strain evidence="8">TK-2024</strain>
        <tissue evidence="8">Old leaves</tissue>
    </source>
</reference>
<evidence type="ECO:0000256" key="4">
    <source>
        <dbReference type="ARBA" id="ARBA00022723"/>
    </source>
</evidence>
<keyword evidence="9" id="KW-1185">Reference proteome</keyword>
<name>A0ABR2S3L9_9ROSI</name>
<evidence type="ECO:0000313" key="8">
    <source>
        <dbReference type="EMBL" id="KAK9019670.1"/>
    </source>
</evidence>
<comment type="caution">
    <text evidence="8">The sequence shown here is derived from an EMBL/GenBank/DDBJ whole genome shotgun (WGS) entry which is preliminary data.</text>
</comment>
<dbReference type="PANTHER" id="PTHR24296">
    <property type="entry name" value="CYTOCHROME P450"/>
    <property type="match status" value="1"/>
</dbReference>
<proteinExistence type="inferred from homology"/>
<keyword evidence="3" id="KW-0349">Heme</keyword>